<evidence type="ECO:0000313" key="3">
    <source>
        <dbReference type="Proteomes" id="UP000481153"/>
    </source>
</evidence>
<dbReference type="CDD" id="cd06093">
    <property type="entry name" value="PX_domain"/>
    <property type="match status" value="1"/>
</dbReference>
<comment type="caution">
    <text evidence="2">The sequence shown here is derived from an EMBL/GenBank/DDBJ whole genome shotgun (WGS) entry which is preliminary data.</text>
</comment>
<dbReference type="Gene3D" id="3.30.1520.10">
    <property type="entry name" value="Phox-like domain"/>
    <property type="match status" value="1"/>
</dbReference>
<organism evidence="2 3">
    <name type="scientific">Aphanomyces euteiches</name>
    <dbReference type="NCBI Taxonomy" id="100861"/>
    <lineage>
        <taxon>Eukaryota</taxon>
        <taxon>Sar</taxon>
        <taxon>Stramenopiles</taxon>
        <taxon>Oomycota</taxon>
        <taxon>Saprolegniomycetes</taxon>
        <taxon>Saprolegniales</taxon>
        <taxon>Verrucalvaceae</taxon>
        <taxon>Aphanomyces</taxon>
    </lineage>
</organism>
<dbReference type="SUPFAM" id="SSF64268">
    <property type="entry name" value="PX domain"/>
    <property type="match status" value="1"/>
</dbReference>
<feature type="domain" description="PX" evidence="1">
    <location>
        <begin position="1"/>
        <end position="147"/>
    </location>
</feature>
<dbReference type="GO" id="GO:0035091">
    <property type="term" value="F:phosphatidylinositol binding"/>
    <property type="evidence" value="ECO:0007669"/>
    <property type="project" value="InterPro"/>
</dbReference>
<name>A0A6G0WU65_9STRA</name>
<dbReference type="AlphaFoldDB" id="A0A6G0WU65"/>
<protein>
    <recommendedName>
        <fullName evidence="1">PX domain-containing protein</fullName>
    </recommendedName>
</protein>
<dbReference type="InterPro" id="IPR036871">
    <property type="entry name" value="PX_dom_sf"/>
</dbReference>
<dbReference type="EMBL" id="VJMJ01000147">
    <property type="protein sequence ID" value="KAF0730998.1"/>
    <property type="molecule type" value="Genomic_DNA"/>
</dbReference>
<proteinExistence type="predicted"/>
<dbReference type="VEuPathDB" id="FungiDB:AeMF1_004802"/>
<evidence type="ECO:0000259" key="1">
    <source>
        <dbReference type="PROSITE" id="PS50195"/>
    </source>
</evidence>
<dbReference type="Proteomes" id="UP000481153">
    <property type="component" value="Unassembled WGS sequence"/>
</dbReference>
<dbReference type="InterPro" id="IPR001683">
    <property type="entry name" value="PX_dom"/>
</dbReference>
<gene>
    <name evidence="2" type="ORF">Ae201684_011550</name>
</gene>
<keyword evidence="3" id="KW-1185">Reference proteome</keyword>
<reference evidence="2 3" key="1">
    <citation type="submission" date="2019-07" db="EMBL/GenBank/DDBJ databases">
        <title>Genomics analysis of Aphanomyces spp. identifies a new class of oomycete effector associated with host adaptation.</title>
        <authorList>
            <person name="Gaulin E."/>
        </authorList>
    </citation>
    <scope>NUCLEOTIDE SEQUENCE [LARGE SCALE GENOMIC DNA]</scope>
    <source>
        <strain evidence="2 3">ATCC 201684</strain>
    </source>
</reference>
<evidence type="ECO:0000313" key="2">
    <source>
        <dbReference type="EMBL" id="KAF0730998.1"/>
    </source>
</evidence>
<sequence length="147" mass="16489">MSLASVRASVVDAKRDGNHTEYAVRVHALEQEAVVYRRYSAFVQLQKYVIRHLGEGQCCGGKCLLESFLTPVFESEFPNGNFLTKNSTKVVQDRVYFLNDFLAQLQEALYKCPPRILQRCEAEGCKVSKLLKSFLGIVSPVNPAGNE</sequence>
<accession>A0A6G0WU65</accession>
<dbReference type="PROSITE" id="PS50195">
    <property type="entry name" value="PX"/>
    <property type="match status" value="1"/>
</dbReference>